<proteinExistence type="predicted"/>
<name>A0A9W8CUS9_9FUNG</name>
<feature type="region of interest" description="Disordered" evidence="1">
    <location>
        <begin position="999"/>
        <end position="1033"/>
    </location>
</feature>
<dbReference type="InterPro" id="IPR036465">
    <property type="entry name" value="vWFA_dom_sf"/>
</dbReference>
<dbReference type="Gene3D" id="3.40.50.410">
    <property type="entry name" value="von Willebrand factor, type A domain"/>
    <property type="match status" value="1"/>
</dbReference>
<feature type="region of interest" description="Disordered" evidence="1">
    <location>
        <begin position="825"/>
        <end position="859"/>
    </location>
</feature>
<protein>
    <recommendedName>
        <fullName evidence="2">FHA domain-containing protein</fullName>
    </recommendedName>
</protein>
<feature type="region of interest" description="Disordered" evidence="1">
    <location>
        <begin position="18"/>
        <end position="70"/>
    </location>
</feature>
<accession>A0A9W8CUS9</accession>
<dbReference type="InterPro" id="IPR057413">
    <property type="entry name" value="Beta-barrel_INTS6"/>
</dbReference>
<dbReference type="Proteomes" id="UP001149813">
    <property type="component" value="Unassembled WGS sequence"/>
</dbReference>
<feature type="compositionally biased region" description="Low complexity" evidence="1">
    <location>
        <begin position="1022"/>
        <end position="1033"/>
    </location>
</feature>
<reference evidence="3" key="1">
    <citation type="submission" date="2022-07" db="EMBL/GenBank/DDBJ databases">
        <title>Phylogenomic reconstructions and comparative analyses of Kickxellomycotina fungi.</title>
        <authorList>
            <person name="Reynolds N.K."/>
            <person name="Stajich J.E."/>
            <person name="Barry K."/>
            <person name="Grigoriev I.V."/>
            <person name="Crous P."/>
            <person name="Smith M.E."/>
        </authorList>
    </citation>
    <scope>NUCLEOTIDE SEQUENCE</scope>
    <source>
        <strain evidence="3">NBRC 32514</strain>
    </source>
</reference>
<dbReference type="InterPro" id="IPR051113">
    <property type="entry name" value="Integrator_subunit6"/>
</dbReference>
<evidence type="ECO:0000259" key="2">
    <source>
        <dbReference type="PROSITE" id="PS50006"/>
    </source>
</evidence>
<feature type="compositionally biased region" description="Pro residues" evidence="1">
    <location>
        <begin position="696"/>
        <end position="706"/>
    </location>
</feature>
<feature type="region of interest" description="Disordered" evidence="1">
    <location>
        <begin position="791"/>
        <end position="811"/>
    </location>
</feature>
<feature type="compositionally biased region" description="Low complexity" evidence="1">
    <location>
        <begin position="19"/>
        <end position="37"/>
    </location>
</feature>
<evidence type="ECO:0000313" key="3">
    <source>
        <dbReference type="EMBL" id="KAJ1725006.1"/>
    </source>
</evidence>
<dbReference type="PANTHER" id="PTHR12957:SF2">
    <property type="entry name" value="INTEGRATOR COMPLEX SUBUNIT 6"/>
    <property type="match status" value="1"/>
</dbReference>
<dbReference type="OrthoDB" id="17307at2759"/>
<feature type="compositionally biased region" description="Low complexity" evidence="1">
    <location>
        <begin position="825"/>
        <end position="855"/>
    </location>
</feature>
<dbReference type="PROSITE" id="PS50006">
    <property type="entry name" value="FHA_DOMAIN"/>
    <property type="match status" value="1"/>
</dbReference>
<feature type="region of interest" description="Disordered" evidence="1">
    <location>
        <begin position="727"/>
        <end position="748"/>
    </location>
</feature>
<comment type="caution">
    <text evidence="3">The sequence shown here is derived from an EMBL/GenBank/DDBJ whole genome shotgun (WGS) entry which is preliminary data.</text>
</comment>
<dbReference type="GO" id="GO:0034472">
    <property type="term" value="P:snRNA 3'-end processing"/>
    <property type="evidence" value="ECO:0007669"/>
    <property type="project" value="TreeGrafter"/>
</dbReference>
<feature type="region of interest" description="Disordered" evidence="1">
    <location>
        <begin position="663"/>
        <end position="709"/>
    </location>
</feature>
<dbReference type="Pfam" id="PF25462">
    <property type="entry name" value="Beta-barrel_INTS6"/>
    <property type="match status" value="1"/>
</dbReference>
<gene>
    <name evidence="3" type="ORF">LPJ53_000795</name>
</gene>
<keyword evidence="4" id="KW-1185">Reference proteome</keyword>
<sequence>MIFVFLVDTSVSMEQELDTGAATAGAAGESESGSNSTLQKKGTEERIFGTGAGAGTDTSGRVNRRWQRKSVRAGARGAQQRCTRLDCARNVVEQIVSNRQGFDQDRYMLVTYAGSSGSGTIRSGLKDSRATLLAELGRLTASDRFQGGVALASVFSQLSLMRAAYDIDTYGYGRYPTLSDGVQIVWLTDGAPVVTEHGVQNKLHLPVNNTLWAETYAEPFRWDQRLTLVLLHAAGDARLCGAGGSEATLQPMCSVMGGTVHHVGSLHQAQRFVEGFAPARAGAAPGRPAAATALVPGVLVNFERIDDNPANPRNADMRVLLHAQPCSVAAAPLPAAPAGEAGSSAGMAALVAGQLGYFPIPEAFWPETAAAAAAPAAPAAPAAAVPGGGQPAVVRRSAHPTLGYSQAGVEWAVPPQFPFDKYQIDGGSNVAQKLLAATAAAQAAHEAGGGKGAARPVCWPVFVHGSYATPKNSGFPFGLLRANAARTSVNLYVLPYNYAALWKILAKLDAAGAGGRVAVAQTPAWRREFDEYLQHTPGYYAIPLKRALNLFGVPHAVVPRTFGQGAGMRALAQYAGRVHAAARREWERLAAAGLAGDASLGRAAGLQQALLAFSPAADVSHLAANAFDVDRAHCLATLSAMRRVFVRECMAAQGAYFRANSVVPPPAASPAMSPAEARMDVDDDSDGDGDRGVPSSPSPSPSPYTPPVASMEYAQYGRAAAAAAAAGGAPQSPLGGPVDVASEDDRDTRHSVAIRSMGAFGAAMGRLKQQQARDPLQDERLALQQRRNMFGNPYRRPVREPRGAENNVLARSPELSGALGLTARASPAAAPSSPMQAAAAALSAQQQQSAQQQSAQPPPLEIEGEAEVNELAIDKMIDDLPMQPGDDVAGGERAPRDAEGDADSAAAGPGRFWWLQRRDVPRRRSINAPWRKDDRSWNVNPWAARLPGDVVPEPGSVTYTADAAILHKGPASVTRIDAHHQAQQLQLQLQQPQLLPLAPALSSDSPAERVPTPPPVSPTLSPPAAAAPASAAPRRINVAEERAWFLKAIKADPAHYDEAAILRRLADLQATAAPGSPQLNVIVAAATTAAKAMRRKQLVARLEERPFLNTQDA</sequence>
<dbReference type="EMBL" id="JANBOJ010000015">
    <property type="protein sequence ID" value="KAJ1725006.1"/>
    <property type="molecule type" value="Genomic_DNA"/>
</dbReference>
<organism evidence="3 4">
    <name type="scientific">Coemansia erecta</name>
    <dbReference type="NCBI Taxonomy" id="147472"/>
    <lineage>
        <taxon>Eukaryota</taxon>
        <taxon>Fungi</taxon>
        <taxon>Fungi incertae sedis</taxon>
        <taxon>Zoopagomycota</taxon>
        <taxon>Kickxellomycotina</taxon>
        <taxon>Kickxellomycetes</taxon>
        <taxon>Kickxellales</taxon>
        <taxon>Kickxellaceae</taxon>
        <taxon>Coemansia</taxon>
    </lineage>
</organism>
<dbReference type="InterPro" id="IPR000253">
    <property type="entry name" value="FHA_dom"/>
</dbReference>
<dbReference type="AlphaFoldDB" id="A0A9W8CUS9"/>
<feature type="compositionally biased region" description="Pro residues" evidence="1">
    <location>
        <begin position="1011"/>
        <end position="1021"/>
    </location>
</feature>
<evidence type="ECO:0000313" key="4">
    <source>
        <dbReference type="Proteomes" id="UP001149813"/>
    </source>
</evidence>
<evidence type="ECO:0000256" key="1">
    <source>
        <dbReference type="SAM" id="MobiDB-lite"/>
    </source>
</evidence>
<dbReference type="GO" id="GO:0032039">
    <property type="term" value="C:integrator complex"/>
    <property type="evidence" value="ECO:0007669"/>
    <property type="project" value="TreeGrafter"/>
</dbReference>
<dbReference type="PANTHER" id="PTHR12957">
    <property type="entry name" value="DEAD/H BOX POLYPEPTIDE 26/DICE1-RELATED"/>
    <property type="match status" value="1"/>
</dbReference>
<feature type="region of interest" description="Disordered" evidence="1">
    <location>
        <begin position="879"/>
        <end position="907"/>
    </location>
</feature>
<feature type="domain" description="FHA" evidence="2">
    <location>
        <begin position="598"/>
        <end position="662"/>
    </location>
</feature>